<feature type="domain" description="BAAT/Acyl-CoA thioester hydrolase C-terminal" evidence="2">
    <location>
        <begin position="234"/>
        <end position="441"/>
    </location>
</feature>
<dbReference type="STRING" id="1095778.SAMN04489842_4151"/>
<dbReference type="InterPro" id="IPR014940">
    <property type="entry name" value="BAAT_C"/>
</dbReference>
<protein>
    <submittedName>
        <fullName evidence="3">Dienelactone hydrolase</fullName>
    </submittedName>
</protein>
<dbReference type="OrthoDB" id="205226at2157"/>
<gene>
    <name evidence="3" type="ORF">SAMN04489842_4151</name>
</gene>
<dbReference type="PANTHER" id="PTHR10824:SF4">
    <property type="entry name" value="ACYL-COENZYME A THIOESTERASE 1-LIKE"/>
    <property type="match status" value="1"/>
</dbReference>
<dbReference type="GO" id="GO:0006637">
    <property type="term" value="P:acyl-CoA metabolic process"/>
    <property type="evidence" value="ECO:0007669"/>
    <property type="project" value="InterPro"/>
</dbReference>
<feature type="active site" description="Charge relay system" evidence="1">
    <location>
        <position position="263"/>
    </location>
</feature>
<dbReference type="GO" id="GO:0006631">
    <property type="term" value="P:fatty acid metabolic process"/>
    <property type="evidence" value="ECO:0007669"/>
    <property type="project" value="TreeGrafter"/>
</dbReference>
<dbReference type="Proteomes" id="UP000198848">
    <property type="component" value="Unassembled WGS sequence"/>
</dbReference>
<proteinExistence type="predicted"/>
<evidence type="ECO:0000313" key="3">
    <source>
        <dbReference type="EMBL" id="SDR45091.1"/>
    </source>
</evidence>
<keyword evidence="4" id="KW-1185">Reference proteome</keyword>
<dbReference type="PIRSF" id="PIRSF016521">
    <property type="entry name" value="Acyl-CoA_hydro"/>
    <property type="match status" value="1"/>
</dbReference>
<feature type="active site" description="Charge relay system" evidence="1">
    <location>
        <position position="402"/>
    </location>
</feature>
<dbReference type="PANTHER" id="PTHR10824">
    <property type="entry name" value="ACYL-COENZYME A THIOESTERASE-RELATED"/>
    <property type="match status" value="1"/>
</dbReference>
<keyword evidence="3" id="KW-0378">Hydrolase</keyword>
<evidence type="ECO:0000259" key="2">
    <source>
        <dbReference type="Pfam" id="PF08840"/>
    </source>
</evidence>
<dbReference type="AlphaFoldDB" id="A0A1H1J561"/>
<evidence type="ECO:0000313" key="4">
    <source>
        <dbReference type="Proteomes" id="UP000198848"/>
    </source>
</evidence>
<feature type="active site" description="Charge relay system" evidence="1">
    <location>
        <position position="368"/>
    </location>
</feature>
<evidence type="ECO:0000256" key="1">
    <source>
        <dbReference type="PIRSR" id="PIRSR016521-1"/>
    </source>
</evidence>
<dbReference type="SUPFAM" id="SSF53474">
    <property type="entry name" value="alpha/beta-Hydrolases"/>
    <property type="match status" value="1"/>
</dbReference>
<dbReference type="Pfam" id="PF08840">
    <property type="entry name" value="BAAT_C"/>
    <property type="match status" value="1"/>
</dbReference>
<dbReference type="Gene3D" id="3.40.50.1820">
    <property type="entry name" value="alpha/beta hydrolase"/>
    <property type="match status" value="1"/>
</dbReference>
<sequence length="445" mass="47739">MTGPRRTRRRTLALLGSCSSIALAGCSTDDDLSPSFDHPDRVRVDEPFEMEVTGVPAETDLEVVLEGDITDYEPFGAAVTLETDGETLDVNEAPIVDGDVPPELEVPTTVALIQFADVSWWEFHRDSPEPPVAFQWPDERTLQFSVRVDGEELGSTTIERHYPDLEADAEPDGDLVGSVFEPDDAAESPGIVVLHGSGGGSLDYVAAQLAQRGFTTLSLEYFDGPGLPDDLVEIPLEYVERAIDWLLEYDGVTGDRVGLWGVSKGSELALLAGSELDSIGPVVSIAGSGVVWEGGSSADDLPETSSWSIDGDPVPYVSLSDVPREPGTPLVDRFSEALETAASDTIEDATIPVEEIHGPVLLVSGGDDGLWPAERLHEFSADRLEEADDSSFDHLVYDDAGHSILQPYFPSDGTYGLGYGGSHTGNAEAAHDHWPAVLDAFETLE</sequence>
<name>A0A1H1J561_NATTX</name>
<reference evidence="4" key="1">
    <citation type="submission" date="2016-10" db="EMBL/GenBank/DDBJ databases">
        <authorList>
            <person name="Varghese N."/>
            <person name="Submissions S."/>
        </authorList>
    </citation>
    <scope>NUCLEOTIDE SEQUENCE [LARGE SCALE GENOMIC DNA]</scope>
    <source>
        <strain evidence="4">DSM 24767</strain>
    </source>
</reference>
<dbReference type="EMBL" id="FNLC01000008">
    <property type="protein sequence ID" value="SDR45091.1"/>
    <property type="molecule type" value="Genomic_DNA"/>
</dbReference>
<dbReference type="RefSeq" id="WP_090386237.1">
    <property type="nucleotide sequence ID" value="NZ_FNLC01000008.1"/>
</dbReference>
<dbReference type="GO" id="GO:0047617">
    <property type="term" value="F:fatty acyl-CoA hydrolase activity"/>
    <property type="evidence" value="ECO:0007669"/>
    <property type="project" value="TreeGrafter"/>
</dbReference>
<accession>A0A1H1J561</accession>
<organism evidence="3 4">
    <name type="scientific">Natronobacterium texcoconense</name>
    <dbReference type="NCBI Taxonomy" id="1095778"/>
    <lineage>
        <taxon>Archaea</taxon>
        <taxon>Methanobacteriati</taxon>
        <taxon>Methanobacteriota</taxon>
        <taxon>Stenosarchaea group</taxon>
        <taxon>Halobacteria</taxon>
        <taxon>Halobacteriales</taxon>
        <taxon>Natrialbaceae</taxon>
        <taxon>Natronobacterium</taxon>
    </lineage>
</organism>
<dbReference type="InterPro" id="IPR016662">
    <property type="entry name" value="Acyl-CoA_thioEstase_long-chain"/>
</dbReference>
<dbReference type="PROSITE" id="PS51257">
    <property type="entry name" value="PROKAR_LIPOPROTEIN"/>
    <property type="match status" value="1"/>
</dbReference>
<dbReference type="InterPro" id="IPR029058">
    <property type="entry name" value="AB_hydrolase_fold"/>
</dbReference>